<dbReference type="GO" id="GO:0005634">
    <property type="term" value="C:nucleus"/>
    <property type="evidence" value="ECO:0007669"/>
    <property type="project" value="UniProtKB-SubCell"/>
</dbReference>
<sequence length="439" mass="49838">MASGVAPERQRVRIQNKHPNPLFESLLMKWIKQASENENAKMVHNYKLALSSLKRYPLPLPSGKHCISLKYFGLKCCERLDRDMNRILTDPSCPRGTDGKKKNYIPRYRSGGYAILRAMYELAPAHIESSEDQPAKLPLPRPVSFPQDESEVRQFQLAPGQFEVTLIVDSCEVGSKAVRTARDTIVDELVRRGVKHQVRRLSVGDFLWIALAPNDSELVLPWIVERKRLDDLAGSIKDGRWKEQKFRLKQSGLDVFYMVEEFRWKSHLGLPEETVRQAVMNTWLIDGFQVINSKNTLNSVEWLQKMTNQLVLKYSQLTLESANQEVFVSQKQGQEAPKTKLMPFTYVQLLCAKKTKKLTVRDQFAKSLMVLAGVSVDKAAAITNVYPTPLLLRQAFQNTEGEKAKANLLAKIKYGIGERCIGPKISNALYLLYGTDGPS</sequence>
<evidence type="ECO:0000256" key="7">
    <source>
        <dbReference type="ARBA" id="ARBA00022763"/>
    </source>
</evidence>
<comment type="subunit">
    <text evidence="13">Interacts with EME1.</text>
</comment>
<keyword evidence="6 13" id="KW-0255">Endonuclease</keyword>
<dbReference type="GO" id="GO:0000727">
    <property type="term" value="P:double-strand break repair via break-induced replication"/>
    <property type="evidence" value="ECO:0007669"/>
    <property type="project" value="UniProtKB-UniRule"/>
</dbReference>
<dbReference type="Pfam" id="PF21292">
    <property type="entry name" value="EME1-MUS81_C"/>
    <property type="match status" value="1"/>
</dbReference>
<dbReference type="InterPro" id="IPR006166">
    <property type="entry name" value="ERCC4_domain"/>
</dbReference>
<dbReference type="GO" id="GO:0000712">
    <property type="term" value="P:resolution of meiotic recombination intermediates"/>
    <property type="evidence" value="ECO:0007669"/>
    <property type="project" value="TreeGrafter"/>
</dbReference>
<keyword evidence="12 13" id="KW-0539">Nucleus</keyword>
<dbReference type="GO" id="GO:0048257">
    <property type="term" value="F:3'-flap endonuclease activity"/>
    <property type="evidence" value="ECO:0007669"/>
    <property type="project" value="TreeGrafter"/>
</dbReference>
<proteinExistence type="inferred from homology"/>
<dbReference type="FunFam" id="3.40.50.10130:FF:000003">
    <property type="entry name" value="Crossover junction endonuclease MUS81"/>
    <property type="match status" value="1"/>
</dbReference>
<name>A0A7R8ZN60_9CRUS</name>
<dbReference type="PANTHER" id="PTHR13451">
    <property type="entry name" value="CLASS II CROSSOVER JUNCTION ENDONUCLEASE MUS81"/>
    <property type="match status" value="1"/>
</dbReference>
<keyword evidence="7 13" id="KW-0227">DNA damage</keyword>
<dbReference type="GO" id="GO:0008821">
    <property type="term" value="F:crossover junction DNA endonuclease activity"/>
    <property type="evidence" value="ECO:0007669"/>
    <property type="project" value="UniProtKB-UniRule"/>
</dbReference>
<evidence type="ECO:0000256" key="11">
    <source>
        <dbReference type="ARBA" id="ARBA00023204"/>
    </source>
</evidence>
<comment type="subcellular location">
    <subcellularLocation>
        <location evidence="2 13">Nucleus</location>
    </subcellularLocation>
</comment>
<dbReference type="GO" id="GO:0006308">
    <property type="term" value="P:DNA catabolic process"/>
    <property type="evidence" value="ECO:0007669"/>
    <property type="project" value="UniProtKB-UniRule"/>
</dbReference>
<dbReference type="PANTHER" id="PTHR13451:SF0">
    <property type="entry name" value="CROSSOVER JUNCTION ENDONUCLEASE MUS81"/>
    <property type="match status" value="1"/>
</dbReference>
<evidence type="ECO:0000256" key="3">
    <source>
        <dbReference type="ARBA" id="ARBA00010015"/>
    </source>
</evidence>
<evidence type="ECO:0000256" key="10">
    <source>
        <dbReference type="ARBA" id="ARBA00023172"/>
    </source>
</evidence>
<comment type="similarity">
    <text evidence="3 13">Belongs to the XPF family.</text>
</comment>
<evidence type="ECO:0000256" key="5">
    <source>
        <dbReference type="ARBA" id="ARBA00022723"/>
    </source>
</evidence>
<dbReference type="EMBL" id="OB660761">
    <property type="protein sequence ID" value="CAD7226152.1"/>
    <property type="molecule type" value="Genomic_DNA"/>
</dbReference>
<dbReference type="GO" id="GO:0046872">
    <property type="term" value="F:metal ion binding"/>
    <property type="evidence" value="ECO:0007669"/>
    <property type="project" value="UniProtKB-UniRule"/>
</dbReference>
<dbReference type="OrthoDB" id="5963188at2759"/>
<dbReference type="GO" id="GO:0003677">
    <property type="term" value="F:DNA binding"/>
    <property type="evidence" value="ECO:0007669"/>
    <property type="project" value="UniProtKB-UniRule"/>
</dbReference>
<keyword evidence="11 13" id="KW-0234">DNA repair</keyword>
<evidence type="ECO:0000256" key="8">
    <source>
        <dbReference type="ARBA" id="ARBA00022801"/>
    </source>
</evidence>
<protein>
    <recommendedName>
        <fullName evidence="13">Crossover junction endonuclease MUS81</fullName>
        <ecNumber evidence="13">3.1.22.-</ecNumber>
    </recommendedName>
</protein>
<dbReference type="SMART" id="SM00891">
    <property type="entry name" value="ERCC4"/>
    <property type="match status" value="1"/>
</dbReference>
<dbReference type="InterPro" id="IPR047416">
    <property type="entry name" value="XPF_nuclease_Mus81"/>
</dbReference>
<dbReference type="GO" id="GO:0048476">
    <property type="term" value="C:Holliday junction resolvase complex"/>
    <property type="evidence" value="ECO:0007669"/>
    <property type="project" value="UniProtKB-UniRule"/>
</dbReference>
<dbReference type="InterPro" id="IPR036388">
    <property type="entry name" value="WH-like_DNA-bd_sf"/>
</dbReference>
<evidence type="ECO:0000256" key="2">
    <source>
        <dbReference type="ARBA" id="ARBA00004123"/>
    </source>
</evidence>
<organism evidence="14">
    <name type="scientific">Cyprideis torosa</name>
    <dbReference type="NCBI Taxonomy" id="163714"/>
    <lineage>
        <taxon>Eukaryota</taxon>
        <taxon>Metazoa</taxon>
        <taxon>Ecdysozoa</taxon>
        <taxon>Arthropoda</taxon>
        <taxon>Crustacea</taxon>
        <taxon>Oligostraca</taxon>
        <taxon>Ostracoda</taxon>
        <taxon>Podocopa</taxon>
        <taxon>Podocopida</taxon>
        <taxon>Cytherocopina</taxon>
        <taxon>Cytheroidea</taxon>
        <taxon>Cytherideidae</taxon>
        <taxon>Cyprideis</taxon>
    </lineage>
</organism>
<dbReference type="Gene3D" id="1.10.150.670">
    <property type="entry name" value="Crossover junction endonuclease EME1, DNA-binding domain"/>
    <property type="match status" value="1"/>
</dbReference>
<dbReference type="InterPro" id="IPR011335">
    <property type="entry name" value="Restrct_endonuc-II-like"/>
</dbReference>
<evidence type="ECO:0000256" key="9">
    <source>
        <dbReference type="ARBA" id="ARBA00022842"/>
    </source>
</evidence>
<dbReference type="InterPro" id="IPR010996">
    <property type="entry name" value="HHH_MUS81"/>
</dbReference>
<keyword evidence="5 13" id="KW-0479">Metal-binding</keyword>
<evidence type="ECO:0000256" key="13">
    <source>
        <dbReference type="RuleBase" id="RU369042"/>
    </source>
</evidence>
<dbReference type="Gene3D" id="3.40.50.10130">
    <property type="match status" value="1"/>
</dbReference>
<evidence type="ECO:0000313" key="14">
    <source>
        <dbReference type="EMBL" id="CAD7226152.1"/>
    </source>
</evidence>
<evidence type="ECO:0000256" key="12">
    <source>
        <dbReference type="ARBA" id="ARBA00023242"/>
    </source>
</evidence>
<dbReference type="SUPFAM" id="SSF52980">
    <property type="entry name" value="Restriction endonuclease-like"/>
    <property type="match status" value="1"/>
</dbReference>
<keyword evidence="9 13" id="KW-0460">Magnesium</keyword>
<accession>A0A7R8ZN60</accession>
<reference evidence="14" key="1">
    <citation type="submission" date="2020-11" db="EMBL/GenBank/DDBJ databases">
        <authorList>
            <person name="Tran Van P."/>
        </authorList>
    </citation>
    <scope>NUCLEOTIDE SEQUENCE</scope>
</reference>
<dbReference type="SUPFAM" id="SSF47802">
    <property type="entry name" value="DNA polymerase beta, N-terminal domain-like"/>
    <property type="match status" value="1"/>
</dbReference>
<dbReference type="CDD" id="cd20074">
    <property type="entry name" value="XPF_nuclease_Mus81"/>
    <property type="match status" value="1"/>
</dbReference>
<dbReference type="AlphaFoldDB" id="A0A7R8ZN60"/>
<comment type="function">
    <text evidence="13">Interacts with EME1 to form a DNA structure-specific endonuclease with substrate preference for branched DNA structures with a 5'-end at the branch nick. Typical substrates include 3'-flap structures, D-loops, replication forks and nicked Holliday junctions. May be required in mitosis for the processing of stalled or collapsed replication fork intermediates. May be required in meiosis for the repair of meiosis-specific double strand breaks subsequent to single-end invasion (SEI).</text>
</comment>
<dbReference type="Gene3D" id="1.10.150.110">
    <property type="entry name" value="DNA polymerase beta, N-terminal domain-like"/>
    <property type="match status" value="1"/>
</dbReference>
<gene>
    <name evidence="14" type="ORF">CTOB1V02_LOCUS4077</name>
</gene>
<keyword evidence="8 13" id="KW-0378">Hydrolase</keyword>
<comment type="cofactor">
    <cofactor evidence="1 13">
        <name>Mg(2+)</name>
        <dbReference type="ChEBI" id="CHEBI:18420"/>
    </cofactor>
</comment>
<dbReference type="InterPro" id="IPR042530">
    <property type="entry name" value="EME1/EME2_C"/>
</dbReference>
<dbReference type="Pfam" id="PF02732">
    <property type="entry name" value="ERCC4"/>
    <property type="match status" value="1"/>
</dbReference>
<evidence type="ECO:0000256" key="6">
    <source>
        <dbReference type="ARBA" id="ARBA00022759"/>
    </source>
</evidence>
<dbReference type="InterPro" id="IPR027421">
    <property type="entry name" value="DNA_pol_lamdba_lyase_dom_sf"/>
</dbReference>
<evidence type="ECO:0000256" key="1">
    <source>
        <dbReference type="ARBA" id="ARBA00001946"/>
    </source>
</evidence>
<dbReference type="GO" id="GO:0031573">
    <property type="term" value="P:mitotic intra-S DNA damage checkpoint signaling"/>
    <property type="evidence" value="ECO:0007669"/>
    <property type="project" value="TreeGrafter"/>
</dbReference>
<keyword evidence="4 13" id="KW-0540">Nuclease</keyword>
<keyword evidence="10 13" id="KW-0233">DNA recombination</keyword>
<evidence type="ECO:0000256" key="4">
    <source>
        <dbReference type="ARBA" id="ARBA00022722"/>
    </source>
</evidence>
<dbReference type="Gene3D" id="1.10.10.10">
    <property type="entry name" value="Winged helix-like DNA-binding domain superfamily/Winged helix DNA-binding domain"/>
    <property type="match status" value="1"/>
</dbReference>
<dbReference type="InterPro" id="IPR033309">
    <property type="entry name" value="Mus81"/>
</dbReference>
<dbReference type="EC" id="3.1.22.-" evidence="13"/>
<dbReference type="Pfam" id="PF14716">
    <property type="entry name" value="HHH_8"/>
    <property type="match status" value="1"/>
</dbReference>